<accession>A0ABS6F524</accession>
<keyword evidence="1" id="KW-0378">Hydrolase</keyword>
<dbReference type="RefSeq" id="WP_216457396.1">
    <property type="nucleotide sequence ID" value="NZ_JAHLQL010000004.1"/>
</dbReference>
<protein>
    <submittedName>
        <fullName evidence="1">Class B sortase</fullName>
        <ecNumber evidence="1">3.4.22.71</ecNumber>
    </submittedName>
</protein>
<dbReference type="GO" id="GO:0016787">
    <property type="term" value="F:hydrolase activity"/>
    <property type="evidence" value="ECO:0007669"/>
    <property type="project" value="UniProtKB-KW"/>
</dbReference>
<organism evidence="1 2">
    <name type="scientific">Clostridium simiarum</name>
    <dbReference type="NCBI Taxonomy" id="2841506"/>
    <lineage>
        <taxon>Bacteria</taxon>
        <taxon>Bacillati</taxon>
        <taxon>Bacillota</taxon>
        <taxon>Clostridia</taxon>
        <taxon>Eubacteriales</taxon>
        <taxon>Clostridiaceae</taxon>
        <taxon>Clostridium</taxon>
    </lineage>
</organism>
<dbReference type="EMBL" id="JAHLQL010000004">
    <property type="protein sequence ID" value="MBU5592642.1"/>
    <property type="molecule type" value="Genomic_DNA"/>
</dbReference>
<proteinExistence type="predicted"/>
<dbReference type="EC" id="3.4.22.71" evidence="1"/>
<dbReference type="InterPro" id="IPR009835">
    <property type="entry name" value="SrtB"/>
</dbReference>
<sequence length="249" mass="28369">MAGIVLFGILLVHSNTEYLQGDVVYEQVKSALRHESTEINKSAESADVTASKMSAKMDFAPLKKINDGVVGWILAEGSVIDYPIVLGEDNEYYLSHLFNHEENKLGSIFMDYRNNGNFSDKNTIIYGHNMKNGSMFSSLTKYKDQSYYDSFPTMVLYTPNGDFIIEFFAGIIVDGNYEFLRFKFTNDMDFQDYINELKEKSTFESNTIVKSDDRIVTLCTCSYEFNNARYALYGKLTPISLEPKGDQVQ</sequence>
<keyword evidence="2" id="KW-1185">Reference proteome</keyword>
<name>A0ABS6F524_9CLOT</name>
<comment type="caution">
    <text evidence="1">The sequence shown here is derived from an EMBL/GenBank/DDBJ whole genome shotgun (WGS) entry which is preliminary data.</text>
</comment>
<dbReference type="Proteomes" id="UP000736583">
    <property type="component" value="Unassembled WGS sequence"/>
</dbReference>
<reference evidence="1 2" key="1">
    <citation type="submission" date="2021-06" db="EMBL/GenBank/DDBJ databases">
        <authorList>
            <person name="Sun Q."/>
            <person name="Li D."/>
        </authorList>
    </citation>
    <scope>NUCLEOTIDE SEQUENCE [LARGE SCALE GENOMIC DNA]</scope>
    <source>
        <strain evidence="1 2">MSJ-4</strain>
    </source>
</reference>
<evidence type="ECO:0000313" key="2">
    <source>
        <dbReference type="Proteomes" id="UP000736583"/>
    </source>
</evidence>
<dbReference type="CDD" id="cd05826">
    <property type="entry name" value="Sortase_B"/>
    <property type="match status" value="1"/>
</dbReference>
<dbReference type="NCBIfam" id="TIGR03064">
    <property type="entry name" value="sortase_srtB"/>
    <property type="match status" value="1"/>
</dbReference>
<gene>
    <name evidence="1" type="primary">srtB</name>
    <name evidence="1" type="ORF">KQI89_12835</name>
</gene>
<evidence type="ECO:0000313" key="1">
    <source>
        <dbReference type="EMBL" id="MBU5592642.1"/>
    </source>
</evidence>